<evidence type="ECO:0000313" key="2">
    <source>
        <dbReference type="EMBL" id="ORY00288.1"/>
    </source>
</evidence>
<dbReference type="OrthoDB" id="5396681at2759"/>
<dbReference type="Pfam" id="PF26616">
    <property type="entry name" value="CorA-like"/>
    <property type="match status" value="1"/>
</dbReference>
<dbReference type="InterPro" id="IPR058257">
    <property type="entry name" value="CorA-like_dom"/>
</dbReference>
<feature type="domain" description="CorA-like transporter" evidence="1">
    <location>
        <begin position="1"/>
        <end position="163"/>
    </location>
</feature>
<gene>
    <name evidence="2" type="ORF">BCR34DRAFT_638237</name>
</gene>
<accession>A0A1Y1YQI2</accession>
<organism evidence="2 3">
    <name type="scientific">Clohesyomyces aquaticus</name>
    <dbReference type="NCBI Taxonomy" id="1231657"/>
    <lineage>
        <taxon>Eukaryota</taxon>
        <taxon>Fungi</taxon>
        <taxon>Dikarya</taxon>
        <taxon>Ascomycota</taxon>
        <taxon>Pezizomycotina</taxon>
        <taxon>Dothideomycetes</taxon>
        <taxon>Pleosporomycetidae</taxon>
        <taxon>Pleosporales</taxon>
        <taxon>Lindgomycetaceae</taxon>
        <taxon>Clohesyomyces</taxon>
    </lineage>
</organism>
<dbReference type="STRING" id="1231657.A0A1Y1YQI2"/>
<proteinExistence type="predicted"/>
<keyword evidence="3" id="KW-1185">Reference proteome</keyword>
<name>A0A1Y1YQI2_9PLEO</name>
<dbReference type="EMBL" id="MCFA01000185">
    <property type="protein sequence ID" value="ORY00288.1"/>
    <property type="molecule type" value="Genomic_DNA"/>
</dbReference>
<sequence>MPAYLEFILEFGARNNPTDARFSGVRDQIVLHDPTPGPIISALGRSGRHFQLCYSLSRVRPNEDDEEGLDMSKWVFNQAAVYHRFDVDNGTVLWVVTQAGLDLQQRYKILTGPNGRPEDKTFDTPIHSLRSSLSAHLMYCHWSTESWHGYLRAIHAECDRTMHGAEYSPLHIEWLQEFQEKASVATMVIKANSETVASLRLFYTRLENTSDLPDSLREKAMMASFCNCPEPNSSTA</sequence>
<evidence type="ECO:0000313" key="3">
    <source>
        <dbReference type="Proteomes" id="UP000193144"/>
    </source>
</evidence>
<dbReference type="AlphaFoldDB" id="A0A1Y1YQI2"/>
<reference evidence="2 3" key="1">
    <citation type="submission" date="2016-07" db="EMBL/GenBank/DDBJ databases">
        <title>Pervasive Adenine N6-methylation of Active Genes in Fungi.</title>
        <authorList>
            <consortium name="DOE Joint Genome Institute"/>
            <person name="Mondo S.J."/>
            <person name="Dannebaum R.O."/>
            <person name="Kuo R.C."/>
            <person name="Labutti K."/>
            <person name="Haridas S."/>
            <person name="Kuo A."/>
            <person name="Salamov A."/>
            <person name="Ahrendt S.R."/>
            <person name="Lipzen A."/>
            <person name="Sullivan W."/>
            <person name="Andreopoulos W.B."/>
            <person name="Clum A."/>
            <person name="Lindquist E."/>
            <person name="Daum C."/>
            <person name="Ramamoorthy G.K."/>
            <person name="Gryganskyi A."/>
            <person name="Culley D."/>
            <person name="Magnuson J.K."/>
            <person name="James T.Y."/>
            <person name="O'Malley M.A."/>
            <person name="Stajich J.E."/>
            <person name="Spatafora J.W."/>
            <person name="Visel A."/>
            <person name="Grigoriev I.V."/>
        </authorList>
    </citation>
    <scope>NUCLEOTIDE SEQUENCE [LARGE SCALE GENOMIC DNA]</scope>
    <source>
        <strain evidence="2 3">CBS 115471</strain>
    </source>
</reference>
<protein>
    <recommendedName>
        <fullName evidence="1">CorA-like transporter domain-containing protein</fullName>
    </recommendedName>
</protein>
<comment type="caution">
    <text evidence="2">The sequence shown here is derived from an EMBL/GenBank/DDBJ whole genome shotgun (WGS) entry which is preliminary data.</text>
</comment>
<evidence type="ECO:0000259" key="1">
    <source>
        <dbReference type="Pfam" id="PF26616"/>
    </source>
</evidence>
<dbReference type="Proteomes" id="UP000193144">
    <property type="component" value="Unassembled WGS sequence"/>
</dbReference>